<dbReference type="InterPro" id="IPR005158">
    <property type="entry name" value="BTAD"/>
</dbReference>
<dbReference type="InterPro" id="IPR011990">
    <property type="entry name" value="TPR-like_helical_dom_sf"/>
</dbReference>
<evidence type="ECO:0000313" key="3">
    <source>
        <dbReference type="Proteomes" id="UP000030002"/>
    </source>
</evidence>
<dbReference type="Gene3D" id="1.10.10.10">
    <property type="entry name" value="Winged helix-like DNA-binding domain superfamily/Winged helix DNA-binding domain"/>
    <property type="match status" value="1"/>
</dbReference>
<feature type="domain" description="Bacterial transcriptional activator" evidence="1">
    <location>
        <begin position="98"/>
        <end position="234"/>
    </location>
</feature>
<dbReference type="STRING" id="1385520.N802_04225"/>
<dbReference type="InterPro" id="IPR051677">
    <property type="entry name" value="AfsR-DnrI-RedD_regulator"/>
</dbReference>
<dbReference type="eggNOG" id="COG3629">
    <property type="taxonomic scope" value="Bacteria"/>
</dbReference>
<dbReference type="Gene3D" id="1.25.40.10">
    <property type="entry name" value="Tetratricopeptide repeat domain"/>
    <property type="match status" value="1"/>
</dbReference>
<accession>A0A0A0J6R4</accession>
<protein>
    <recommendedName>
        <fullName evidence="1">Bacterial transcriptional activator domain-containing protein</fullName>
    </recommendedName>
</protein>
<keyword evidence="3" id="KW-1185">Reference proteome</keyword>
<dbReference type="SUPFAM" id="SSF48452">
    <property type="entry name" value="TPR-like"/>
    <property type="match status" value="1"/>
</dbReference>
<sequence length="244" mass="27650">MSMETRVEGCRVSLLGGWGLAEHDRPVHLGLREERVMALLALRGHQSRAATAATLWPDSAEPQGRANLRTALKRLRGFGTDLVTSVRNDLVLGPGVHVDVWELHDCLDTIERGSGSNGLKPTDVLSLLRRPDLLPDWYEDWVLFERERLHLRRIRALEDMGRRLLNDGDASLAIRFAEEALLLEPLLESGTRLLIEAHLAEGNRSSAVHTFQRYRHRLESELGITPSRVMSELLTSRSERRAYR</sequence>
<dbReference type="SMART" id="SM01043">
    <property type="entry name" value="BTAD"/>
    <property type="match status" value="1"/>
</dbReference>
<reference evidence="2 3" key="1">
    <citation type="submission" date="2013-08" db="EMBL/GenBank/DDBJ databases">
        <title>The genome sequence of Knoellia sinensis.</title>
        <authorList>
            <person name="Zhu W."/>
            <person name="Wang G."/>
        </authorList>
    </citation>
    <scope>NUCLEOTIDE SEQUENCE [LARGE SCALE GENOMIC DNA]</scope>
    <source>
        <strain evidence="2 3">KCTC 19936</strain>
    </source>
</reference>
<evidence type="ECO:0000259" key="1">
    <source>
        <dbReference type="SMART" id="SM01043"/>
    </source>
</evidence>
<dbReference type="Proteomes" id="UP000030002">
    <property type="component" value="Unassembled WGS sequence"/>
</dbReference>
<evidence type="ECO:0000313" key="2">
    <source>
        <dbReference type="EMBL" id="KGN31301.1"/>
    </source>
</evidence>
<organism evidence="2 3">
    <name type="scientific">Knoellia sinensis KCTC 19936</name>
    <dbReference type="NCBI Taxonomy" id="1385520"/>
    <lineage>
        <taxon>Bacteria</taxon>
        <taxon>Bacillati</taxon>
        <taxon>Actinomycetota</taxon>
        <taxon>Actinomycetes</taxon>
        <taxon>Micrococcales</taxon>
        <taxon>Intrasporangiaceae</taxon>
        <taxon>Knoellia</taxon>
    </lineage>
</organism>
<dbReference type="AlphaFoldDB" id="A0A0A0J6R4"/>
<dbReference type="EMBL" id="AVPJ01000012">
    <property type="protein sequence ID" value="KGN31301.1"/>
    <property type="molecule type" value="Genomic_DNA"/>
</dbReference>
<dbReference type="InterPro" id="IPR036388">
    <property type="entry name" value="WH-like_DNA-bd_sf"/>
</dbReference>
<dbReference type="PANTHER" id="PTHR35807">
    <property type="entry name" value="TRANSCRIPTIONAL REGULATOR REDD-RELATED"/>
    <property type="match status" value="1"/>
</dbReference>
<dbReference type="Pfam" id="PF03704">
    <property type="entry name" value="BTAD"/>
    <property type="match status" value="1"/>
</dbReference>
<name>A0A0A0J6R4_9MICO</name>
<comment type="caution">
    <text evidence="2">The sequence shown here is derived from an EMBL/GenBank/DDBJ whole genome shotgun (WGS) entry which is preliminary data.</text>
</comment>
<gene>
    <name evidence="2" type="ORF">N802_04225</name>
</gene>
<proteinExistence type="predicted"/>